<geneLocation type="plasmid" evidence="1 2">
    <name>pAb134-03</name>
</geneLocation>
<accession>A0ABX8AY42</accession>
<name>A0ABX8AY42_9HYPH</name>
<gene>
    <name evidence="1" type="ORF">KGB56_26060</name>
</gene>
<evidence type="ECO:0000313" key="1">
    <source>
        <dbReference type="EMBL" id="QUS59102.1"/>
    </source>
</evidence>
<keyword evidence="1" id="KW-0614">Plasmid</keyword>
<organism evidence="1 2">
    <name type="scientific">Pseudovibrio brasiliensis</name>
    <dbReference type="NCBI Taxonomy" id="1898042"/>
    <lineage>
        <taxon>Bacteria</taxon>
        <taxon>Pseudomonadati</taxon>
        <taxon>Pseudomonadota</taxon>
        <taxon>Alphaproteobacteria</taxon>
        <taxon>Hyphomicrobiales</taxon>
        <taxon>Stappiaceae</taxon>
        <taxon>Pseudovibrio</taxon>
    </lineage>
</organism>
<proteinExistence type="predicted"/>
<sequence>MAEIEQIEGVEATYSPEDNKLRLYAEDRFDEETYAIVKSFGFNWAPKQKLFVAPAWTPEREDFCVAIAGDIEAEGTTLAERAAAKAERLEGYAANKERKAGELFSAADELSRMFEDGQPILAGHHSERKALKAKDRMDSNLKRGVESQKAARHYLYKAVSVQHHANFKNSPKVRANRIKALFVELRKYQSDLNHYALALKVWEKTTSEKGISGLVEIGRIRTGSIAAWETRGRIKEGEITLQELRSERIAAFKWQLENTNRHRWVDHLLNRLAYENVMLGGVSRFEGEITATLLQTFARAHGADKPKATKTQSGNFELKSLAPLPLQFVQGATHDTLELTDSEWCELMKDVCYEVPVKKDAKPSILNFKAKHLQSPSRYHSGEFNTFEQIELTKAEYAKIYSEVRGTRLSVCGKFRFKICLDPNYKGPRYQAPWVAVFLTDSKAHPVPESFVPVVEAKAA</sequence>
<dbReference type="Proteomes" id="UP000680706">
    <property type="component" value="Plasmid pAb134-03"/>
</dbReference>
<protein>
    <submittedName>
        <fullName evidence="1">DUF3560 domain-containing protein</fullName>
    </submittedName>
</protein>
<reference evidence="1 2" key="1">
    <citation type="journal article" date="2021" name="Angew. Chem. Int. Ed. Engl.">
        <title>A novel family of nonribosomal peptides modulate collective behavior in Pseudovibrio bacteria isolated from marine sponges.</title>
        <authorList>
            <person name="Ioca L.P."/>
            <person name="Dai Y."/>
            <person name="Kunakom S."/>
            <person name="Diaz-Espinosa J."/>
            <person name="Krunic A."/>
            <person name="Crnkovic C.M."/>
            <person name="Orjala J."/>
            <person name="Sanchez L.M."/>
            <person name="Ferreira A.G."/>
            <person name="Berlinck R.G.S."/>
            <person name="Eustaquio A.S."/>
        </authorList>
    </citation>
    <scope>NUCLEOTIDE SEQUENCE [LARGE SCALE GENOMIC DNA]</scope>
    <source>
        <strain evidence="1 2">Ab134</strain>
        <plasmid evidence="1 2">pAb134-03</plasmid>
    </source>
</reference>
<dbReference type="InterPro" id="IPR021944">
    <property type="entry name" value="DUF3560"/>
</dbReference>
<dbReference type="EMBL" id="CP074129">
    <property type="protein sequence ID" value="QUS59102.1"/>
    <property type="molecule type" value="Genomic_DNA"/>
</dbReference>
<keyword evidence="2" id="KW-1185">Reference proteome</keyword>
<dbReference type="Pfam" id="PF12083">
    <property type="entry name" value="DUF3560"/>
    <property type="match status" value="1"/>
</dbReference>
<evidence type="ECO:0000313" key="2">
    <source>
        <dbReference type="Proteomes" id="UP000680706"/>
    </source>
</evidence>